<keyword evidence="1" id="KW-0560">Oxidoreductase</keyword>
<name>A0A9J6A3T4_SOLCO</name>
<gene>
    <name evidence="3" type="ORF">H5410_019025</name>
</gene>
<dbReference type="AlphaFoldDB" id="A0A9J6A3T4"/>
<evidence type="ECO:0000313" key="4">
    <source>
        <dbReference type="Proteomes" id="UP000824120"/>
    </source>
</evidence>
<accession>A0A9J6A3T4</accession>
<dbReference type="OrthoDB" id="408743at2759"/>
<organism evidence="3 4">
    <name type="scientific">Solanum commersonii</name>
    <name type="common">Commerson's wild potato</name>
    <name type="synonym">Commerson's nightshade</name>
    <dbReference type="NCBI Taxonomy" id="4109"/>
    <lineage>
        <taxon>Eukaryota</taxon>
        <taxon>Viridiplantae</taxon>
        <taxon>Streptophyta</taxon>
        <taxon>Embryophyta</taxon>
        <taxon>Tracheophyta</taxon>
        <taxon>Spermatophyta</taxon>
        <taxon>Magnoliopsida</taxon>
        <taxon>eudicotyledons</taxon>
        <taxon>Gunneridae</taxon>
        <taxon>Pentapetalae</taxon>
        <taxon>asterids</taxon>
        <taxon>lamiids</taxon>
        <taxon>Solanales</taxon>
        <taxon>Solanaceae</taxon>
        <taxon>Solanoideae</taxon>
        <taxon>Solaneae</taxon>
        <taxon>Solanum</taxon>
    </lineage>
</organism>
<evidence type="ECO:0000313" key="3">
    <source>
        <dbReference type="EMBL" id="KAG5619201.1"/>
    </source>
</evidence>
<sequence length="290" mass="32652">MPENLLTQVGIPQQKLYNGVPFPAVLTPNSNQPKSQLPQIIKEQNTWIGSLLHQSGAILFRGFPVNSASDFNDVVEAFGYEELPYVGGAAPRTSVVGRVFTANESPPDQKIPFHHEMAQVPEYPSKLFFFCDVEPGSGGETPIVLSHVVYEKMKDKYPDFVERLEEHGLIYIRVLGEDDDPSSPIGRGWKSTFLTKDKSVAEERFPDLRALVVQMVQYLKQSYCTLLMRVSDSSVLEKRKLQDLLGIASFEQYKVMKYKTLVTAVVEKCRQGRRCTISVTDKNVSYLLAL</sequence>
<dbReference type="PANTHER" id="PTHR10696">
    <property type="entry name" value="GAMMA-BUTYROBETAINE HYDROXYLASE-RELATED"/>
    <property type="match status" value="1"/>
</dbReference>
<proteinExistence type="predicted"/>
<feature type="domain" description="TauD/TfdA-like" evidence="2">
    <location>
        <begin position="34"/>
        <end position="173"/>
    </location>
</feature>
<dbReference type="GO" id="GO:0016491">
    <property type="term" value="F:oxidoreductase activity"/>
    <property type="evidence" value="ECO:0007669"/>
    <property type="project" value="UniProtKB-KW"/>
</dbReference>
<dbReference type="EMBL" id="JACXVP010000003">
    <property type="protein sequence ID" value="KAG5619201.1"/>
    <property type="molecule type" value="Genomic_DNA"/>
</dbReference>
<dbReference type="Gene3D" id="3.60.130.10">
    <property type="entry name" value="Clavaminate synthase-like"/>
    <property type="match status" value="1"/>
</dbReference>
<dbReference type="SUPFAM" id="SSF51197">
    <property type="entry name" value="Clavaminate synthase-like"/>
    <property type="match status" value="1"/>
</dbReference>
<keyword evidence="4" id="KW-1185">Reference proteome</keyword>
<protein>
    <recommendedName>
        <fullName evidence="2">TauD/TfdA-like domain-containing protein</fullName>
    </recommendedName>
</protein>
<evidence type="ECO:0000256" key="1">
    <source>
        <dbReference type="ARBA" id="ARBA00023002"/>
    </source>
</evidence>
<evidence type="ECO:0000259" key="2">
    <source>
        <dbReference type="Pfam" id="PF02668"/>
    </source>
</evidence>
<dbReference type="InterPro" id="IPR042098">
    <property type="entry name" value="TauD-like_sf"/>
</dbReference>
<dbReference type="PANTHER" id="PTHR10696:SF21">
    <property type="entry name" value="TAUD_TFDA-LIKE DOMAIN-CONTAINING PROTEIN"/>
    <property type="match status" value="1"/>
</dbReference>
<dbReference type="InterPro" id="IPR003819">
    <property type="entry name" value="TauD/TfdA-like"/>
</dbReference>
<dbReference type="Pfam" id="PF02668">
    <property type="entry name" value="TauD"/>
    <property type="match status" value="1"/>
</dbReference>
<reference evidence="3 4" key="1">
    <citation type="submission" date="2020-09" db="EMBL/GenBank/DDBJ databases">
        <title>De no assembly of potato wild relative species, Solanum commersonii.</title>
        <authorList>
            <person name="Cho K."/>
        </authorList>
    </citation>
    <scope>NUCLEOTIDE SEQUENCE [LARGE SCALE GENOMIC DNA]</scope>
    <source>
        <strain evidence="3">LZ3.2</strain>
        <tissue evidence="3">Leaf</tissue>
    </source>
</reference>
<dbReference type="InterPro" id="IPR050411">
    <property type="entry name" value="AlphaKG_dependent_hydroxylases"/>
</dbReference>
<comment type="caution">
    <text evidence="3">The sequence shown here is derived from an EMBL/GenBank/DDBJ whole genome shotgun (WGS) entry which is preliminary data.</text>
</comment>
<dbReference type="Proteomes" id="UP000824120">
    <property type="component" value="Chromosome 3"/>
</dbReference>